<evidence type="ECO:0000259" key="6">
    <source>
        <dbReference type="Pfam" id="PF00884"/>
    </source>
</evidence>
<dbReference type="GO" id="GO:0046872">
    <property type="term" value="F:metal ion binding"/>
    <property type="evidence" value="ECO:0007669"/>
    <property type="project" value="UniProtKB-KW"/>
</dbReference>
<dbReference type="SUPFAM" id="SSF53649">
    <property type="entry name" value="Alkaline phosphatase-like"/>
    <property type="match status" value="1"/>
</dbReference>
<dbReference type="PANTHER" id="PTHR42693">
    <property type="entry name" value="ARYLSULFATASE FAMILY MEMBER"/>
    <property type="match status" value="1"/>
</dbReference>
<evidence type="ECO:0000313" key="8">
    <source>
        <dbReference type="Proteomes" id="UP000295554"/>
    </source>
</evidence>
<dbReference type="Pfam" id="PF00884">
    <property type="entry name" value="Sulfatase"/>
    <property type="match status" value="1"/>
</dbReference>
<reference evidence="7 8" key="1">
    <citation type="submission" date="2019-03" db="EMBL/GenBank/DDBJ databases">
        <title>Seongchinamella monodicae gen. nov., sp. nov., a novel member of the Gammaproteobacteria isolated from a tidal mudflat of beach.</title>
        <authorList>
            <person name="Yang H.G."/>
            <person name="Kang J.W."/>
            <person name="Lee S.D."/>
        </authorList>
    </citation>
    <scope>NUCLEOTIDE SEQUENCE [LARGE SCALE GENOMIC DNA]</scope>
    <source>
        <strain evidence="7 8">GH4-78</strain>
    </source>
</reference>
<evidence type="ECO:0000256" key="3">
    <source>
        <dbReference type="ARBA" id="ARBA00022801"/>
    </source>
</evidence>
<evidence type="ECO:0000256" key="4">
    <source>
        <dbReference type="ARBA" id="ARBA00022837"/>
    </source>
</evidence>
<dbReference type="InterPro" id="IPR017850">
    <property type="entry name" value="Alkaline_phosphatase_core_sf"/>
</dbReference>
<keyword evidence="4" id="KW-0106">Calcium</keyword>
<dbReference type="InterPro" id="IPR024607">
    <property type="entry name" value="Sulfatase_CS"/>
</dbReference>
<proteinExistence type="inferred from homology"/>
<dbReference type="CDD" id="cd16026">
    <property type="entry name" value="GALNS_like"/>
    <property type="match status" value="1"/>
</dbReference>
<dbReference type="Gene3D" id="3.30.1120.10">
    <property type="match status" value="1"/>
</dbReference>
<accession>A0A4V2ZWZ6</accession>
<keyword evidence="5" id="KW-0472">Membrane</keyword>
<evidence type="ECO:0000313" key="7">
    <source>
        <dbReference type="EMBL" id="TDG12098.1"/>
    </source>
</evidence>
<dbReference type="Pfam" id="PF14707">
    <property type="entry name" value="Sulfatase_C"/>
    <property type="match status" value="1"/>
</dbReference>
<dbReference type="InterPro" id="IPR000917">
    <property type="entry name" value="Sulfatase_N"/>
</dbReference>
<feature type="transmembrane region" description="Helical" evidence="5">
    <location>
        <begin position="9"/>
        <end position="29"/>
    </location>
</feature>
<sequence length="488" mass="54045">MIGQLLKSFVTVALTLLIAVIGWGAYHYFSFEQRDDETRLKGKRDYLEHIETLGANLNDAPDIIFILYDDMGYGDIGAGATRPGPIATPHLDALAENGMVLSDFHSPAPTCTPSRAGYLTGRLPPRAGLPHVIFPSDSRKAFFLHTMTGSDSNIRLPAEEITLAEVLQAAGYHTGMVGKWHLGDHSPSLPNDFGFDYYYGALYSNDMAPFELYRNRKIDVPAPVDQRYLSERYIDAALGFLEQAGAQRFFLYFAHNFPHDPLSARNERLGSSDGGLYGDVLEEIDEGIGALIAALRQSGRLDNTLIIVSSDNGPWYQGNAGGQRGRKGNTFEGGMRVPFIAHWPAAIDGGEHSTAMAMGTDLLPTVLEILALPAPNDRVLDGRSMLPVLQQGTAAPDRYLHYYDGETLFAVRDQRFKYRAAAGVHYATDQMPVAFAVSQKEWLFDLQADPGESYDVSARYPEKLEKLRQEFQRKQAEMAANKRGWVSR</sequence>
<name>A0A4V2ZWZ6_9GAMM</name>
<evidence type="ECO:0000256" key="2">
    <source>
        <dbReference type="ARBA" id="ARBA00022723"/>
    </source>
</evidence>
<comment type="similarity">
    <text evidence="1">Belongs to the sulfatase family.</text>
</comment>
<dbReference type="GO" id="GO:0004065">
    <property type="term" value="F:arylsulfatase activity"/>
    <property type="evidence" value="ECO:0007669"/>
    <property type="project" value="TreeGrafter"/>
</dbReference>
<dbReference type="EMBL" id="SMSE01000004">
    <property type="protein sequence ID" value="TDG12098.1"/>
    <property type="molecule type" value="Genomic_DNA"/>
</dbReference>
<evidence type="ECO:0000256" key="1">
    <source>
        <dbReference type="ARBA" id="ARBA00008779"/>
    </source>
</evidence>
<keyword evidence="5" id="KW-1133">Transmembrane helix</keyword>
<dbReference type="Gene3D" id="3.40.720.10">
    <property type="entry name" value="Alkaline Phosphatase, subunit A"/>
    <property type="match status" value="1"/>
</dbReference>
<dbReference type="PROSITE" id="PS00149">
    <property type="entry name" value="SULFATASE_2"/>
    <property type="match status" value="1"/>
</dbReference>
<keyword evidence="5" id="KW-0812">Transmembrane</keyword>
<keyword evidence="3" id="KW-0378">Hydrolase</keyword>
<comment type="caution">
    <text evidence="7">The sequence shown here is derived from an EMBL/GenBank/DDBJ whole genome shotgun (WGS) entry which is preliminary data.</text>
</comment>
<protein>
    <recommendedName>
        <fullName evidence="6">Sulfatase N-terminal domain-containing protein</fullName>
    </recommendedName>
</protein>
<dbReference type="AlphaFoldDB" id="A0A4V2ZWZ6"/>
<gene>
    <name evidence="7" type="ORF">E2F43_17245</name>
</gene>
<feature type="domain" description="Sulfatase N-terminal" evidence="6">
    <location>
        <begin position="61"/>
        <end position="370"/>
    </location>
</feature>
<dbReference type="Proteomes" id="UP000295554">
    <property type="component" value="Unassembled WGS sequence"/>
</dbReference>
<keyword evidence="8" id="KW-1185">Reference proteome</keyword>
<dbReference type="InterPro" id="IPR050738">
    <property type="entry name" value="Sulfatase"/>
</dbReference>
<dbReference type="PANTHER" id="PTHR42693:SF53">
    <property type="entry name" value="ENDO-4-O-SULFATASE"/>
    <property type="match status" value="1"/>
</dbReference>
<keyword evidence="2" id="KW-0479">Metal-binding</keyword>
<evidence type="ECO:0000256" key="5">
    <source>
        <dbReference type="SAM" id="Phobius"/>
    </source>
</evidence>
<dbReference type="RefSeq" id="WP_133214987.1">
    <property type="nucleotide sequence ID" value="NZ_SMSE01000004.1"/>
</dbReference>
<organism evidence="7 8">
    <name type="scientific">Seongchinamella unica</name>
    <dbReference type="NCBI Taxonomy" id="2547392"/>
    <lineage>
        <taxon>Bacteria</taxon>
        <taxon>Pseudomonadati</taxon>
        <taxon>Pseudomonadota</taxon>
        <taxon>Gammaproteobacteria</taxon>
        <taxon>Cellvibrionales</taxon>
        <taxon>Halieaceae</taxon>
        <taxon>Seongchinamella</taxon>
    </lineage>
</organism>
<dbReference type="OrthoDB" id="974590at2"/>